<comment type="caution">
    <text evidence="1">The sequence shown here is derived from an EMBL/GenBank/DDBJ whole genome shotgun (WGS) entry which is preliminary data.</text>
</comment>
<protein>
    <submittedName>
        <fullName evidence="1">Uncharacterized protein</fullName>
    </submittedName>
</protein>
<evidence type="ECO:0000313" key="1">
    <source>
        <dbReference type="EMBL" id="KAF2605836.1"/>
    </source>
</evidence>
<evidence type="ECO:0000313" key="2">
    <source>
        <dbReference type="Proteomes" id="UP000712281"/>
    </source>
</evidence>
<proteinExistence type="predicted"/>
<sequence>MSKTLKNKSELSLSSLLKTFQREKVCRSGFRGDFFWCLIRRRSSLSGDGSIRPDLRLRLDLRLWRHTYLWWTVGFCLRRPYFLLRVSSPLTAEFPLASSLLLADESYHHLDVRTCIAGRPYAWWTSCHSPPQRFSSMGLRGTGLVWL</sequence>
<name>A0A8S9LKF4_BRACR</name>
<accession>A0A8S9LKF4</accession>
<dbReference type="Proteomes" id="UP000712281">
    <property type="component" value="Unassembled WGS sequence"/>
</dbReference>
<gene>
    <name evidence="1" type="ORF">F2Q68_00045189</name>
</gene>
<dbReference type="EMBL" id="QGKW02000276">
    <property type="protein sequence ID" value="KAF2605836.1"/>
    <property type="molecule type" value="Genomic_DNA"/>
</dbReference>
<organism evidence="1 2">
    <name type="scientific">Brassica cretica</name>
    <name type="common">Mustard</name>
    <dbReference type="NCBI Taxonomy" id="69181"/>
    <lineage>
        <taxon>Eukaryota</taxon>
        <taxon>Viridiplantae</taxon>
        <taxon>Streptophyta</taxon>
        <taxon>Embryophyta</taxon>
        <taxon>Tracheophyta</taxon>
        <taxon>Spermatophyta</taxon>
        <taxon>Magnoliopsida</taxon>
        <taxon>eudicotyledons</taxon>
        <taxon>Gunneridae</taxon>
        <taxon>Pentapetalae</taxon>
        <taxon>rosids</taxon>
        <taxon>malvids</taxon>
        <taxon>Brassicales</taxon>
        <taxon>Brassicaceae</taxon>
        <taxon>Brassiceae</taxon>
        <taxon>Brassica</taxon>
    </lineage>
</organism>
<dbReference type="AlphaFoldDB" id="A0A8S9LKF4"/>
<reference evidence="1" key="1">
    <citation type="submission" date="2019-12" db="EMBL/GenBank/DDBJ databases">
        <title>Genome sequencing and annotation of Brassica cretica.</title>
        <authorList>
            <person name="Studholme D.J."/>
            <person name="Sarris P.F."/>
        </authorList>
    </citation>
    <scope>NUCLEOTIDE SEQUENCE</scope>
    <source>
        <strain evidence="1">PFS-001/15</strain>
        <tissue evidence="1">Leaf</tissue>
    </source>
</reference>